<organism evidence="1 2">
    <name type="scientific">Trichonephila clavata</name>
    <name type="common">Joro spider</name>
    <name type="synonym">Nephila clavata</name>
    <dbReference type="NCBI Taxonomy" id="2740835"/>
    <lineage>
        <taxon>Eukaryota</taxon>
        <taxon>Metazoa</taxon>
        <taxon>Ecdysozoa</taxon>
        <taxon>Arthropoda</taxon>
        <taxon>Chelicerata</taxon>
        <taxon>Arachnida</taxon>
        <taxon>Araneae</taxon>
        <taxon>Araneomorphae</taxon>
        <taxon>Entelegynae</taxon>
        <taxon>Araneoidea</taxon>
        <taxon>Nephilidae</taxon>
        <taxon>Trichonephila</taxon>
    </lineage>
</organism>
<dbReference type="Proteomes" id="UP000887116">
    <property type="component" value="Unassembled WGS sequence"/>
</dbReference>
<protein>
    <submittedName>
        <fullName evidence="1">PiggyBac transposable element-derived protein 3</fullName>
    </submittedName>
</protein>
<sequence length="88" mass="10097">MSVQRFLKSEEALELLNSLDSDESDVEIVLCINLLKSLGEQGFRATGTIRENRIIHECPLEESKSMRKKERGSSDFAFDENSEIFVMR</sequence>
<proteinExistence type="predicted"/>
<reference evidence="1" key="1">
    <citation type="submission" date="2020-07" db="EMBL/GenBank/DDBJ databases">
        <title>Multicomponent nature underlies the extraordinary mechanical properties of spider dragline silk.</title>
        <authorList>
            <person name="Kono N."/>
            <person name="Nakamura H."/>
            <person name="Mori M."/>
            <person name="Yoshida Y."/>
            <person name="Ohtoshi R."/>
            <person name="Malay A.D."/>
            <person name="Moran D.A.P."/>
            <person name="Tomita M."/>
            <person name="Numata K."/>
            <person name="Arakawa K."/>
        </authorList>
    </citation>
    <scope>NUCLEOTIDE SEQUENCE</scope>
</reference>
<comment type="caution">
    <text evidence="1">The sequence shown here is derived from an EMBL/GenBank/DDBJ whole genome shotgun (WGS) entry which is preliminary data.</text>
</comment>
<accession>A0A8X6G6M7</accession>
<dbReference type="PANTHER" id="PTHR47055:SF3">
    <property type="entry name" value="PHORBOL-ESTER_DAG-TYPE DOMAIN-CONTAINING PROTEIN"/>
    <property type="match status" value="1"/>
</dbReference>
<keyword evidence="2" id="KW-1185">Reference proteome</keyword>
<dbReference type="OrthoDB" id="6429039at2759"/>
<dbReference type="PANTHER" id="PTHR47055">
    <property type="entry name" value="DDE_TNP_1_7 DOMAIN-CONTAINING PROTEIN"/>
    <property type="match status" value="1"/>
</dbReference>
<dbReference type="EMBL" id="BMAO01024744">
    <property type="protein sequence ID" value="GFQ97406.1"/>
    <property type="molecule type" value="Genomic_DNA"/>
</dbReference>
<evidence type="ECO:0000313" key="1">
    <source>
        <dbReference type="EMBL" id="GFQ97406.1"/>
    </source>
</evidence>
<evidence type="ECO:0000313" key="2">
    <source>
        <dbReference type="Proteomes" id="UP000887116"/>
    </source>
</evidence>
<gene>
    <name evidence="1" type="primary">X975_09167</name>
    <name evidence="1" type="ORF">TNCT_319061</name>
</gene>
<dbReference type="AlphaFoldDB" id="A0A8X6G6M7"/>
<name>A0A8X6G6M7_TRICU</name>
<dbReference type="GO" id="GO:0043565">
    <property type="term" value="F:sequence-specific DNA binding"/>
    <property type="evidence" value="ECO:0007669"/>
    <property type="project" value="TreeGrafter"/>
</dbReference>
<dbReference type="InterPro" id="IPR052638">
    <property type="entry name" value="PiggyBac_TE-derived"/>
</dbReference>